<evidence type="ECO:0000313" key="1">
    <source>
        <dbReference type="EMBL" id="MFC3121270.1"/>
    </source>
</evidence>
<dbReference type="Proteomes" id="UP001595478">
    <property type="component" value="Unassembled WGS sequence"/>
</dbReference>
<proteinExistence type="predicted"/>
<dbReference type="NCBIfam" id="NF047593">
    <property type="entry name" value="IS66_ISAeme5_TnpA"/>
    <property type="match status" value="1"/>
</dbReference>
<accession>A0ABV7FQR4</accession>
<keyword evidence="2" id="KW-1185">Reference proteome</keyword>
<sequence length="90" mass="10295">MTRRNPQEWQQLIDAQEASDMTIAQFCHAHNINQSTFYLQRKKRQALALPQTSEQWLPIGSLSSQQPDTRQWQIELSLPNGVVLNMSTGG</sequence>
<name>A0ABV7FQR4_9ALTE</name>
<evidence type="ECO:0000313" key="2">
    <source>
        <dbReference type="Proteomes" id="UP001595478"/>
    </source>
</evidence>
<reference evidence="2" key="1">
    <citation type="journal article" date="2019" name="Int. J. Syst. Evol. Microbiol.">
        <title>The Global Catalogue of Microorganisms (GCM) 10K type strain sequencing project: providing services to taxonomists for standard genome sequencing and annotation.</title>
        <authorList>
            <consortium name="The Broad Institute Genomics Platform"/>
            <consortium name="The Broad Institute Genome Sequencing Center for Infectious Disease"/>
            <person name="Wu L."/>
            <person name="Ma J."/>
        </authorList>
    </citation>
    <scope>NUCLEOTIDE SEQUENCE [LARGE SCALE GENOMIC DNA]</scope>
    <source>
        <strain evidence="2">KCTC 52473</strain>
    </source>
</reference>
<protein>
    <submittedName>
        <fullName evidence="1">IS66 family insertion sequence element accessory protein TnpB</fullName>
    </submittedName>
</protein>
<gene>
    <name evidence="1" type="ORF">ACFOHL_06525</name>
</gene>
<organism evidence="1 2">
    <name type="scientific">Agaribacter flavus</name>
    <dbReference type="NCBI Taxonomy" id="1902781"/>
    <lineage>
        <taxon>Bacteria</taxon>
        <taxon>Pseudomonadati</taxon>
        <taxon>Pseudomonadota</taxon>
        <taxon>Gammaproteobacteria</taxon>
        <taxon>Alteromonadales</taxon>
        <taxon>Alteromonadaceae</taxon>
        <taxon>Agaribacter</taxon>
    </lineage>
</organism>
<dbReference type="EMBL" id="JBHRSW010000008">
    <property type="protein sequence ID" value="MFC3121270.1"/>
    <property type="molecule type" value="Genomic_DNA"/>
</dbReference>
<comment type="caution">
    <text evidence="1">The sequence shown here is derived from an EMBL/GenBank/DDBJ whole genome shotgun (WGS) entry which is preliminary data.</text>
</comment>
<dbReference type="RefSeq" id="WP_376919409.1">
    <property type="nucleotide sequence ID" value="NZ_JBHRSW010000008.1"/>
</dbReference>